<feature type="region of interest" description="Disordered" evidence="1">
    <location>
        <begin position="312"/>
        <end position="346"/>
    </location>
</feature>
<evidence type="ECO:0000313" key="3">
    <source>
        <dbReference type="Proteomes" id="UP000007306"/>
    </source>
</evidence>
<dbReference type="HOGENOM" id="CLU_036670_0_0_1"/>
<accession>I1QW91</accession>
<dbReference type="AlphaFoldDB" id="I1QW91"/>
<proteinExistence type="predicted"/>
<dbReference type="InterPro" id="IPR039266">
    <property type="entry name" value="EN-1/SPM"/>
</dbReference>
<dbReference type="GO" id="GO:0032196">
    <property type="term" value="P:transposition"/>
    <property type="evidence" value="ECO:0007669"/>
    <property type="project" value="InterPro"/>
</dbReference>
<keyword evidence="3" id="KW-1185">Reference proteome</keyword>
<evidence type="ECO:0000256" key="1">
    <source>
        <dbReference type="SAM" id="MobiDB-lite"/>
    </source>
</evidence>
<dbReference type="EnsemblPlants" id="ORGLA10G0147400.1">
    <property type="protein sequence ID" value="ORGLA10G0147400.1"/>
    <property type="gene ID" value="ORGLA10G0147400"/>
</dbReference>
<organism evidence="2 3">
    <name type="scientific">Oryza glaberrima</name>
    <name type="common">African rice</name>
    <dbReference type="NCBI Taxonomy" id="4538"/>
    <lineage>
        <taxon>Eukaryota</taxon>
        <taxon>Viridiplantae</taxon>
        <taxon>Streptophyta</taxon>
        <taxon>Embryophyta</taxon>
        <taxon>Tracheophyta</taxon>
        <taxon>Spermatophyta</taxon>
        <taxon>Magnoliopsida</taxon>
        <taxon>Liliopsida</taxon>
        <taxon>Poales</taxon>
        <taxon>Poaceae</taxon>
        <taxon>BOP clade</taxon>
        <taxon>Oryzoideae</taxon>
        <taxon>Oryzeae</taxon>
        <taxon>Oryzinae</taxon>
        <taxon>Oryza</taxon>
    </lineage>
</organism>
<name>I1QW91_ORYGL</name>
<evidence type="ECO:0000313" key="2">
    <source>
        <dbReference type="EnsemblPlants" id="ORGLA10G0147400.1"/>
    </source>
</evidence>
<feature type="compositionally biased region" description="Acidic residues" evidence="1">
    <location>
        <begin position="323"/>
        <end position="346"/>
    </location>
</feature>
<dbReference type="Gramene" id="ORGLA10G0147400.1">
    <property type="protein sequence ID" value="ORGLA10G0147400.1"/>
    <property type="gene ID" value="ORGLA10G0147400"/>
</dbReference>
<protein>
    <submittedName>
        <fullName evidence="2">Uncharacterized protein</fullName>
    </submittedName>
</protein>
<reference evidence="2" key="1">
    <citation type="submission" date="2015-06" db="UniProtKB">
        <authorList>
            <consortium name="EnsemblPlants"/>
        </authorList>
    </citation>
    <scope>IDENTIFICATION</scope>
</reference>
<dbReference type="Proteomes" id="UP000007306">
    <property type="component" value="Chromosome 10"/>
</dbReference>
<dbReference type="OMA" id="NENGNRW"/>
<dbReference type="PANTHER" id="PTHR33157:SF5">
    <property type="entry name" value="OS09G0314100 PROTEIN"/>
    <property type="match status" value="1"/>
</dbReference>
<feature type="compositionally biased region" description="Basic and acidic residues" evidence="1">
    <location>
        <begin position="312"/>
        <end position="322"/>
    </location>
</feature>
<dbReference type="PANTHER" id="PTHR33157">
    <property type="entry name" value="AUTONOMOUS TRANSPOSABLE ELEMENT EN-1 MOSAIC PROTEIN-RELATED"/>
    <property type="match status" value="1"/>
</dbReference>
<reference evidence="2 3" key="2">
    <citation type="submission" date="2018-04" db="EMBL/GenBank/DDBJ databases">
        <title>OglaRS2 (Oryza glaberrima Reference Sequence Version 2).</title>
        <authorList>
            <person name="Zhang J."/>
            <person name="Kudrna D."/>
            <person name="Lee S."/>
            <person name="Talag J."/>
            <person name="Rajasekar S."/>
            <person name="Wing R.A."/>
        </authorList>
    </citation>
    <scope>NUCLEOTIDE SEQUENCE [LARGE SCALE GENOMIC DNA]</scope>
    <source>
        <strain evidence="2 3">cv. IRGC 96717</strain>
    </source>
</reference>
<sequence>MERQTGSVLGTSLRREYPGLVKEYAGPGQRKRKRLAMSWGHYFGEKDHNGMTAGDRVKDEFWSFFTAQEEDMEELDKNIDNYCQARLPKIICQARVDAVKKYYGKGIKGKNASAIELNFEQYMTCKLDWINVDAWKCFCHWWTSDKYKEKRKKENASGLDTYRVQMAGFKASLKGSGQIRSEKVKQRINTYCQVYHEEHGEEQQPVSSELDGNVIYKAFGGLKHGRFAMGNGVFKKTEVLAAVKHKKSGISGSTNSYNAVVRENAQLRHEVTEQRGMIREQRGMIQEQRGMLKAVYEKLGMDIPEEVLSRWESQRENSKLDVDCSEGSEEYEIEEEECETEDEYRT</sequence>